<feature type="region of interest" description="Disordered" evidence="1">
    <location>
        <begin position="648"/>
        <end position="738"/>
    </location>
</feature>
<protein>
    <recommendedName>
        <fullName evidence="2">PH domain-containing protein</fullName>
    </recommendedName>
</protein>
<feature type="domain" description="PH" evidence="2">
    <location>
        <begin position="377"/>
        <end position="486"/>
    </location>
</feature>
<comment type="caution">
    <text evidence="3">The sequence shown here is derived from an EMBL/GenBank/DDBJ whole genome shotgun (WGS) entry which is preliminary data.</text>
</comment>
<dbReference type="VEuPathDB" id="PlasmoDB:PKNOH_S03318600"/>
<dbReference type="SUPFAM" id="SSF50729">
    <property type="entry name" value="PH domain-like"/>
    <property type="match status" value="1"/>
</dbReference>
<feature type="region of interest" description="Disordered" evidence="1">
    <location>
        <begin position="870"/>
        <end position="922"/>
    </location>
</feature>
<dbReference type="VEuPathDB" id="PlasmoDB:PKA1H_060008700"/>
<organism evidence="3 4">
    <name type="scientific">Plasmodium knowlesi</name>
    <dbReference type="NCBI Taxonomy" id="5850"/>
    <lineage>
        <taxon>Eukaryota</taxon>
        <taxon>Sar</taxon>
        <taxon>Alveolata</taxon>
        <taxon>Apicomplexa</taxon>
        <taxon>Aconoidasida</taxon>
        <taxon>Haemosporida</taxon>
        <taxon>Plasmodiidae</taxon>
        <taxon>Plasmodium</taxon>
        <taxon>Plasmodium (Plasmodium)</taxon>
    </lineage>
</organism>
<feature type="compositionally biased region" description="Polar residues" evidence="1">
    <location>
        <begin position="681"/>
        <end position="690"/>
    </location>
</feature>
<dbReference type="AlphaFoldDB" id="A0A1Y3DUJ3"/>
<dbReference type="PROSITE" id="PS50003">
    <property type="entry name" value="PH_DOMAIN"/>
    <property type="match status" value="1"/>
</dbReference>
<dbReference type="OMA" id="TIRALMF"/>
<gene>
    <name evidence="3" type="ORF">PKNOH_S03318600</name>
</gene>
<accession>A0A1Y3DUJ3</accession>
<dbReference type="InterPro" id="IPR011993">
    <property type="entry name" value="PH-like_dom_sf"/>
</dbReference>
<dbReference type="CDD" id="cd13365">
    <property type="entry name" value="PH_PLC_plant-like"/>
    <property type="match status" value="1"/>
</dbReference>
<sequence>MNEAKKCTDQHPPEEDLKFDGLFNTKESSSDGNFENFSNIASMNFARLEKEFQRIYKDPSQDEPPSVSESNDANEGDYLCRKEGGIHVMVNHPSEETLHTQRTEMHNESSVGWDSSKGEGEKPTELFREKRTYPCGEKRTYPCGEKRTDHCGDALPAQFGTSEPTGLITHSEVNFPSTNSIEKILKSIQEDNILGTGRGKDGNSGGCSSNGIAGNEIDVLGTVNPVDTVNPVSAVNAVDAVKGSHPTNVALSASSTCSCRLWWEDKPFIYHWERGMNRKEVQRCVHNFCINIAKEDFYLARLERLAEDNLFKEKEKNIQKIQLKGNTYAYYKICERYEKDSLGDVKGNEEYLIKRKNHVKEKLMDPLNFPEVLRAIEYTKEGSNLLKHTMYSIPHLRFFFVSKDLNFIKWFSSRKTDEQCKIHFQKINSLEVKIVHEDMLENLKVDILKRLSFSIVYMNEKKKVTLTCKSLQEFNYWVTTIRALMFRSKKMKTTRGVLLSHVSGGDLYEKEKENNTLTGEWPNITANYTGDQIHVGRTHLREVNSSRSSLPFAEEGSVKWNPYHGEAKSNKIFELEREKSSRKKELHPTEEGRNSLKSFHLYKLIVFPEYNLYQVKTKFYLLKERAYKYRILIEKEIDEYQMDIDLGGGLSEQSGHRDRGENNCPDNRSDPPVEDTDRENATTLHKNSSPLHHCNVRGNIRDEEANKEVQRRTRSRPTSDEKNNETWPSSSSPHVTLPELYTLNKEINLTIRDGGKLTDKIAPSVADGGGDGNPMEGNLENEPEEDTDQFKLQLIVKIYNRIDKKLKNTQKDIMHLVKVVKREESKKQPRPQGGNSSFSLEHIWRCTTDAYRTLEGKFYKTGEGRFGGDNRYFRSNDIHTEQRKNELPRTELHKRELQPDSSVSNGWNTATSNDSSDEPNNQSRKLIHDILFDMWLCEMELGNIEDIYTTYVCNSKRKKNFITNMDAPAFVKNISQQISNTILRYMNL</sequence>
<dbReference type="VEuPathDB" id="PlasmoDB:PKNH_0603800"/>
<proteinExistence type="predicted"/>
<dbReference type="Proteomes" id="UP000195012">
    <property type="component" value="Unassembled WGS sequence"/>
</dbReference>
<dbReference type="InterPro" id="IPR001849">
    <property type="entry name" value="PH_domain"/>
</dbReference>
<evidence type="ECO:0000259" key="2">
    <source>
        <dbReference type="PROSITE" id="PS50003"/>
    </source>
</evidence>
<feature type="region of interest" description="Disordered" evidence="1">
    <location>
        <begin position="1"/>
        <end position="36"/>
    </location>
</feature>
<feature type="compositionally biased region" description="Basic and acidic residues" evidence="1">
    <location>
        <begin position="699"/>
        <end position="724"/>
    </location>
</feature>
<feature type="compositionally biased region" description="Polar residues" evidence="1">
    <location>
        <begin position="725"/>
        <end position="734"/>
    </location>
</feature>
<feature type="compositionally biased region" description="Basic and acidic residues" evidence="1">
    <location>
        <begin position="654"/>
        <end position="671"/>
    </location>
</feature>
<evidence type="ECO:0000313" key="4">
    <source>
        <dbReference type="Proteomes" id="UP000195012"/>
    </source>
</evidence>
<name>A0A1Y3DUJ3_PLAKN</name>
<feature type="compositionally biased region" description="Basic and acidic residues" evidence="1">
    <location>
        <begin position="1"/>
        <end position="19"/>
    </location>
</feature>
<feature type="region of interest" description="Disordered" evidence="1">
    <location>
        <begin position="765"/>
        <end position="786"/>
    </location>
</feature>
<evidence type="ECO:0000256" key="1">
    <source>
        <dbReference type="SAM" id="MobiDB-lite"/>
    </source>
</evidence>
<feature type="compositionally biased region" description="Polar residues" evidence="1">
    <location>
        <begin position="899"/>
        <end position="922"/>
    </location>
</feature>
<evidence type="ECO:0000313" key="3">
    <source>
        <dbReference type="EMBL" id="OTN68383.1"/>
    </source>
</evidence>
<dbReference type="OrthoDB" id="5981550at2759"/>
<feature type="region of interest" description="Disordered" evidence="1">
    <location>
        <begin position="54"/>
        <end position="78"/>
    </location>
</feature>
<feature type="compositionally biased region" description="Polar residues" evidence="1">
    <location>
        <begin position="25"/>
        <end position="36"/>
    </location>
</feature>
<dbReference type="Gene3D" id="2.30.29.30">
    <property type="entry name" value="Pleckstrin-homology domain (PH domain)/Phosphotyrosine-binding domain (PTB)"/>
    <property type="match status" value="1"/>
</dbReference>
<dbReference type="EMBL" id="NETL01000017">
    <property type="protein sequence ID" value="OTN68383.1"/>
    <property type="molecule type" value="Genomic_DNA"/>
</dbReference>
<feature type="compositionally biased region" description="Basic and acidic residues" evidence="1">
    <location>
        <begin position="870"/>
        <end position="898"/>
    </location>
</feature>
<reference evidence="3 4" key="1">
    <citation type="submission" date="2017-05" db="EMBL/GenBank/DDBJ databases">
        <title>PacBio assembly of a Plasmodium knowlesi genome sequence with Hi-C correction and manual annotation of the SICAvar gene family.</title>
        <authorList>
            <person name="Lapp S.A."/>
            <person name="Geraldo J.A."/>
            <person name="Chien J.-T."/>
            <person name="Ay F."/>
            <person name="Pakala S.B."/>
            <person name="Batugedara G."/>
            <person name="Humphrey J.C."/>
            <person name="Debarry J.D."/>
            <person name="Le Roch K.G."/>
            <person name="Galinski M.R."/>
            <person name="Kissinger J.C."/>
        </authorList>
    </citation>
    <scope>NUCLEOTIDE SEQUENCE [LARGE SCALE GENOMIC DNA]</scope>
    <source>
        <strain evidence="4">Malayan Strain Pk1 (A+)</strain>
    </source>
</reference>
<dbReference type="eggNOG" id="ENOG502STC8">
    <property type="taxonomic scope" value="Eukaryota"/>
</dbReference>